<keyword evidence="2 7" id="KW-0808">Transferase</keyword>
<dbReference type="GO" id="GO:0019706">
    <property type="term" value="F:protein-cysteine S-palmitoyltransferase activity"/>
    <property type="evidence" value="ECO:0007669"/>
    <property type="project" value="UniProtKB-EC"/>
</dbReference>
<keyword evidence="4 7" id="KW-1133">Transmembrane helix</keyword>
<evidence type="ECO:0000256" key="3">
    <source>
        <dbReference type="ARBA" id="ARBA00022692"/>
    </source>
</evidence>
<dbReference type="GO" id="GO:0016020">
    <property type="term" value="C:membrane"/>
    <property type="evidence" value="ECO:0007669"/>
    <property type="project" value="UniProtKB-SubCell"/>
</dbReference>
<gene>
    <name evidence="9" type="ORF">ACJMK2_033700</name>
</gene>
<dbReference type="Proteomes" id="UP001634394">
    <property type="component" value="Unassembled WGS sequence"/>
</dbReference>
<comment type="domain">
    <text evidence="7">The DHHC domain is required for palmitoyltransferase activity.</text>
</comment>
<dbReference type="AlphaFoldDB" id="A0ABD3WSQ8"/>
<keyword evidence="10" id="KW-1185">Reference proteome</keyword>
<comment type="similarity">
    <text evidence="7">Belongs to the DHHC palmitoyltransferase family.</text>
</comment>
<keyword evidence="5 7" id="KW-0472">Membrane</keyword>
<evidence type="ECO:0000313" key="10">
    <source>
        <dbReference type="Proteomes" id="UP001634394"/>
    </source>
</evidence>
<dbReference type="Pfam" id="PF01529">
    <property type="entry name" value="DHHC"/>
    <property type="match status" value="1"/>
</dbReference>
<name>A0ABD3WSQ8_SINWO</name>
<proteinExistence type="inferred from homology"/>
<dbReference type="InterPro" id="IPR001594">
    <property type="entry name" value="Palmitoyltrfase_DHHC"/>
</dbReference>
<protein>
    <recommendedName>
        <fullName evidence="7">Palmitoyltransferase</fullName>
        <ecNumber evidence="7">2.3.1.225</ecNumber>
    </recommendedName>
</protein>
<evidence type="ECO:0000313" key="9">
    <source>
        <dbReference type="EMBL" id="KAL3875783.1"/>
    </source>
</evidence>
<comment type="subcellular location">
    <subcellularLocation>
        <location evidence="1">Membrane</location>
        <topology evidence="1">Multi-pass membrane protein</topology>
    </subcellularLocation>
</comment>
<organism evidence="9 10">
    <name type="scientific">Sinanodonta woodiana</name>
    <name type="common">Chinese pond mussel</name>
    <name type="synonym">Anodonta woodiana</name>
    <dbReference type="NCBI Taxonomy" id="1069815"/>
    <lineage>
        <taxon>Eukaryota</taxon>
        <taxon>Metazoa</taxon>
        <taxon>Spiralia</taxon>
        <taxon>Lophotrochozoa</taxon>
        <taxon>Mollusca</taxon>
        <taxon>Bivalvia</taxon>
        <taxon>Autobranchia</taxon>
        <taxon>Heteroconchia</taxon>
        <taxon>Palaeoheterodonta</taxon>
        <taxon>Unionida</taxon>
        <taxon>Unionoidea</taxon>
        <taxon>Unionidae</taxon>
        <taxon>Unioninae</taxon>
        <taxon>Sinanodonta</taxon>
    </lineage>
</organism>
<feature type="transmembrane region" description="Helical" evidence="7">
    <location>
        <begin position="134"/>
        <end position="157"/>
    </location>
</feature>
<keyword evidence="3 7" id="KW-0812">Transmembrane</keyword>
<feature type="domain" description="Palmitoyltransferase DHHC" evidence="8">
    <location>
        <begin position="86"/>
        <end position="222"/>
    </location>
</feature>
<dbReference type="PANTHER" id="PTHR12246">
    <property type="entry name" value="PALMITOYLTRANSFERASE ZDHHC16"/>
    <property type="match status" value="1"/>
</dbReference>
<accession>A0ABD3WSQ8</accession>
<evidence type="ECO:0000259" key="8">
    <source>
        <dbReference type="Pfam" id="PF01529"/>
    </source>
</evidence>
<evidence type="ECO:0000256" key="1">
    <source>
        <dbReference type="ARBA" id="ARBA00004141"/>
    </source>
</evidence>
<reference evidence="9 10" key="1">
    <citation type="submission" date="2024-11" db="EMBL/GenBank/DDBJ databases">
        <title>Chromosome-level genome assembly of the freshwater bivalve Anodonta woodiana.</title>
        <authorList>
            <person name="Chen X."/>
        </authorList>
    </citation>
    <scope>NUCLEOTIDE SEQUENCE [LARGE SCALE GENOMIC DNA]</scope>
    <source>
        <strain evidence="9">MN2024</strain>
        <tissue evidence="9">Gills</tissue>
    </source>
</reference>
<keyword evidence="6 7" id="KW-0012">Acyltransferase</keyword>
<evidence type="ECO:0000256" key="4">
    <source>
        <dbReference type="ARBA" id="ARBA00022989"/>
    </source>
</evidence>
<comment type="catalytic activity">
    <reaction evidence="7">
        <text>L-cysteinyl-[protein] + hexadecanoyl-CoA = S-hexadecanoyl-L-cysteinyl-[protein] + CoA</text>
        <dbReference type="Rhea" id="RHEA:36683"/>
        <dbReference type="Rhea" id="RHEA-COMP:10131"/>
        <dbReference type="Rhea" id="RHEA-COMP:11032"/>
        <dbReference type="ChEBI" id="CHEBI:29950"/>
        <dbReference type="ChEBI" id="CHEBI:57287"/>
        <dbReference type="ChEBI" id="CHEBI:57379"/>
        <dbReference type="ChEBI" id="CHEBI:74151"/>
        <dbReference type="EC" id="2.3.1.225"/>
    </reaction>
</comment>
<feature type="transmembrane region" description="Helical" evidence="7">
    <location>
        <begin position="42"/>
        <end position="63"/>
    </location>
</feature>
<comment type="caution">
    <text evidence="9">The sequence shown here is derived from an EMBL/GenBank/DDBJ whole genome shotgun (WGS) entry which is preliminary data.</text>
</comment>
<dbReference type="InterPro" id="IPR039859">
    <property type="entry name" value="PFA4/ZDH16/20/ERF2-like"/>
</dbReference>
<dbReference type="EMBL" id="JBJQND010000005">
    <property type="protein sequence ID" value="KAL3875783.1"/>
    <property type="molecule type" value="Genomic_DNA"/>
</dbReference>
<evidence type="ECO:0000256" key="6">
    <source>
        <dbReference type="ARBA" id="ARBA00023315"/>
    </source>
</evidence>
<dbReference type="EC" id="2.3.1.225" evidence="7"/>
<evidence type="ECO:0000256" key="2">
    <source>
        <dbReference type="ARBA" id="ARBA00022679"/>
    </source>
</evidence>
<feature type="transmembrane region" description="Helical" evidence="7">
    <location>
        <begin position="12"/>
        <end position="30"/>
    </location>
</feature>
<evidence type="ECO:0000256" key="7">
    <source>
        <dbReference type="RuleBase" id="RU079119"/>
    </source>
</evidence>
<dbReference type="PROSITE" id="PS50216">
    <property type="entry name" value="DHHC"/>
    <property type="match status" value="1"/>
</dbReference>
<evidence type="ECO:0000256" key="5">
    <source>
        <dbReference type="ARBA" id="ARBA00023136"/>
    </source>
</evidence>
<feature type="transmembrane region" description="Helical" evidence="7">
    <location>
        <begin position="177"/>
        <end position="205"/>
    </location>
</feature>
<sequence>MAVLKKIKQLIHWGPIIALSIIFFVANMAIKCDFRWWPISESGGFLNLVIFVSWVVLTLYNYFLAAFKGPGFVPLGWKPSEPSEAKYLQYCEVCEGYKCPRSHHCRKCNRCVMKMDHHCPWINICCGHFNHANFVYFLFFAPVGCVHALLILIPSVYRALNVHWYIMSKENYPIVYLGVWEFIMCMFAIGLAFGVIIAVGTLFIIQLKSILKNETGIETWIKEKAEELDRDEDEGRFVYPYHLGWWKNLKYVFSLTKQKHSDGYSWPVIEGCNQYTFTIEQLKQKAVKRERTVQYIIVDDYHGSMLPISKGYDMCCGIPCTDEPRIPVRKGDRVDVTRWKRKWLYGTKLLTGAEEEGKKRVRGWFPRRCAQELSHEEVNGIMSDNKKEN</sequence>